<feature type="non-terminal residue" evidence="1">
    <location>
        <position position="1"/>
    </location>
</feature>
<dbReference type="Proteomes" id="UP000676336">
    <property type="component" value="Unassembled WGS sequence"/>
</dbReference>
<organism evidence="1 3">
    <name type="scientific">Rotaria magnacalcarata</name>
    <dbReference type="NCBI Taxonomy" id="392030"/>
    <lineage>
        <taxon>Eukaryota</taxon>
        <taxon>Metazoa</taxon>
        <taxon>Spiralia</taxon>
        <taxon>Gnathifera</taxon>
        <taxon>Rotifera</taxon>
        <taxon>Eurotatoria</taxon>
        <taxon>Bdelloidea</taxon>
        <taxon>Philodinida</taxon>
        <taxon>Philodinidae</taxon>
        <taxon>Rotaria</taxon>
    </lineage>
</organism>
<evidence type="ECO:0000313" key="1">
    <source>
        <dbReference type="EMBL" id="CAF4156802.1"/>
    </source>
</evidence>
<accession>A0A8S2RKT6</accession>
<comment type="caution">
    <text evidence="1">The sequence shown here is derived from an EMBL/GenBank/DDBJ whole genome shotgun (WGS) entry which is preliminary data.</text>
</comment>
<dbReference type="Proteomes" id="UP000681967">
    <property type="component" value="Unassembled WGS sequence"/>
</dbReference>
<protein>
    <submittedName>
        <fullName evidence="1">Uncharacterized protein</fullName>
    </submittedName>
</protein>
<reference evidence="1" key="1">
    <citation type="submission" date="2021-02" db="EMBL/GenBank/DDBJ databases">
        <authorList>
            <person name="Nowell W R."/>
        </authorList>
    </citation>
    <scope>NUCLEOTIDE SEQUENCE</scope>
</reference>
<proteinExistence type="predicted"/>
<sequence>TATRSIGLSSGDINFQKTIKQRLQEILSILFDNKDPDAPTHTLNDIGVDKNAMNIHSGSLLIDSSKTIKSRRLSQRRYKWIRV</sequence>
<evidence type="ECO:0000313" key="2">
    <source>
        <dbReference type="EMBL" id="CAF4260590.1"/>
    </source>
</evidence>
<dbReference type="EMBL" id="CAJOBI010028680">
    <property type="protein sequence ID" value="CAF4260590.1"/>
    <property type="molecule type" value="Genomic_DNA"/>
</dbReference>
<evidence type="ECO:0000313" key="3">
    <source>
        <dbReference type="Proteomes" id="UP000681967"/>
    </source>
</evidence>
<dbReference type="EMBL" id="CAJOBH010010422">
    <property type="protein sequence ID" value="CAF4156802.1"/>
    <property type="molecule type" value="Genomic_DNA"/>
</dbReference>
<gene>
    <name evidence="1" type="ORF">BYL167_LOCUS21811</name>
    <name evidence="2" type="ORF">SMN809_LOCUS24397</name>
</gene>
<name>A0A8S2RKT6_9BILA</name>
<dbReference type="AlphaFoldDB" id="A0A8S2RKT6"/>